<feature type="domain" description="Endoribonuclease YicC-like C-terminal" evidence="7">
    <location>
        <begin position="174"/>
        <end position="294"/>
    </location>
</feature>
<keyword evidence="4" id="KW-0378">Hydrolase</keyword>
<accession>A0A7C4LMX4</accession>
<dbReference type="PANTHER" id="PTHR30636:SF3">
    <property type="entry name" value="UPF0701 PROTEIN YICC"/>
    <property type="match status" value="1"/>
</dbReference>
<comment type="caution">
    <text evidence="8">The sequence shown here is derived from an EMBL/GenBank/DDBJ whole genome shotgun (WGS) entry which is preliminary data.</text>
</comment>
<evidence type="ECO:0000256" key="2">
    <source>
        <dbReference type="ARBA" id="ARBA00022722"/>
    </source>
</evidence>
<dbReference type="PANTHER" id="PTHR30636">
    <property type="entry name" value="UPF0701 PROTEIN YICC"/>
    <property type="match status" value="1"/>
</dbReference>
<dbReference type="GO" id="GO:0016787">
    <property type="term" value="F:hydrolase activity"/>
    <property type="evidence" value="ECO:0007669"/>
    <property type="project" value="UniProtKB-KW"/>
</dbReference>
<evidence type="ECO:0000259" key="7">
    <source>
        <dbReference type="Pfam" id="PF08340"/>
    </source>
</evidence>
<keyword evidence="2" id="KW-0540">Nuclease</keyword>
<proteinExistence type="inferred from homology"/>
<evidence type="ECO:0000256" key="3">
    <source>
        <dbReference type="ARBA" id="ARBA00022759"/>
    </source>
</evidence>
<keyword evidence="3" id="KW-0255">Endonuclease</keyword>
<dbReference type="InterPro" id="IPR013551">
    <property type="entry name" value="YicC-like_C"/>
</dbReference>
<dbReference type="EMBL" id="DSVQ01000015">
    <property type="protein sequence ID" value="HGT39758.1"/>
    <property type="molecule type" value="Genomic_DNA"/>
</dbReference>
<evidence type="ECO:0000256" key="4">
    <source>
        <dbReference type="ARBA" id="ARBA00022801"/>
    </source>
</evidence>
<comment type="similarity">
    <text evidence="5">Belongs to the YicC/YloC family.</text>
</comment>
<comment type="cofactor">
    <cofactor evidence="1">
        <name>a divalent metal cation</name>
        <dbReference type="ChEBI" id="CHEBI:60240"/>
    </cofactor>
</comment>
<organism evidence="8">
    <name type="scientific">Schlesneria paludicola</name>
    <dbReference type="NCBI Taxonomy" id="360056"/>
    <lineage>
        <taxon>Bacteria</taxon>
        <taxon>Pseudomonadati</taxon>
        <taxon>Planctomycetota</taxon>
        <taxon>Planctomycetia</taxon>
        <taxon>Planctomycetales</taxon>
        <taxon>Planctomycetaceae</taxon>
        <taxon>Schlesneria</taxon>
    </lineage>
</organism>
<protein>
    <submittedName>
        <fullName evidence="8">YicC family protein</fullName>
    </submittedName>
</protein>
<reference evidence="8" key="1">
    <citation type="journal article" date="2020" name="mSystems">
        <title>Genome- and Community-Level Interaction Insights into Carbon Utilization and Element Cycling Functions of Hydrothermarchaeota in Hydrothermal Sediment.</title>
        <authorList>
            <person name="Zhou Z."/>
            <person name="Liu Y."/>
            <person name="Xu W."/>
            <person name="Pan J."/>
            <person name="Luo Z.H."/>
            <person name="Li M."/>
        </authorList>
    </citation>
    <scope>NUCLEOTIDE SEQUENCE [LARGE SCALE GENOMIC DNA]</scope>
    <source>
        <strain evidence="8">SpSt-508</strain>
    </source>
</reference>
<dbReference type="Pfam" id="PF03755">
    <property type="entry name" value="YicC-like_N"/>
    <property type="match status" value="1"/>
</dbReference>
<dbReference type="InterPro" id="IPR013527">
    <property type="entry name" value="YicC-like_N"/>
</dbReference>
<name>A0A7C4LMX4_9PLAN</name>
<dbReference type="GO" id="GO:0004521">
    <property type="term" value="F:RNA endonuclease activity"/>
    <property type="evidence" value="ECO:0007669"/>
    <property type="project" value="InterPro"/>
</dbReference>
<evidence type="ECO:0000259" key="6">
    <source>
        <dbReference type="Pfam" id="PF03755"/>
    </source>
</evidence>
<gene>
    <name evidence="8" type="ORF">ENS64_10930</name>
</gene>
<dbReference type="Pfam" id="PF08340">
    <property type="entry name" value="YicC-like_C"/>
    <property type="match status" value="1"/>
</dbReference>
<dbReference type="InterPro" id="IPR005229">
    <property type="entry name" value="YicC/YloC-like"/>
</dbReference>
<evidence type="ECO:0000313" key="8">
    <source>
        <dbReference type="EMBL" id="HGT39758.1"/>
    </source>
</evidence>
<dbReference type="NCBIfam" id="TIGR00255">
    <property type="entry name" value="YicC/YloC family endoribonuclease"/>
    <property type="match status" value="1"/>
</dbReference>
<feature type="domain" description="Endoribonuclease YicC-like N-terminal" evidence="6">
    <location>
        <begin position="3"/>
        <end position="156"/>
    </location>
</feature>
<evidence type="ECO:0000256" key="1">
    <source>
        <dbReference type="ARBA" id="ARBA00001968"/>
    </source>
</evidence>
<sequence>MLLSMTGFGEARGVVGGVHVHVELRSVNNRHFKLTFRAPEAWSRFEGDVERVLREQITRGTVTLLVRARRGAAESAVRLNADVLAAYWHQLTAAALQAELPLPSDLTALLGLPGVVEEDAWNDDAVEQCGPQLESVVREALTRLQDFRVREGAALAHELRRQCGLIAAQIDDIATLAPQVVVEYRARLQQRIQDALREADVTLTPGDLLREVALFADRSDISEEIVRLRSHVDQFRQVLELAPSQGRKLEFLCQEMFREANTIGSKSNHSGVAHAAVEIKAAIERMREIVLNVE</sequence>
<evidence type="ECO:0000256" key="5">
    <source>
        <dbReference type="ARBA" id="ARBA00035648"/>
    </source>
</evidence>
<dbReference type="AlphaFoldDB" id="A0A7C4LMX4"/>